<evidence type="ECO:0000256" key="5">
    <source>
        <dbReference type="ARBA" id="ARBA00022475"/>
    </source>
</evidence>
<dbReference type="SUPFAM" id="SSF56112">
    <property type="entry name" value="Protein kinase-like (PK-like)"/>
    <property type="match status" value="1"/>
</dbReference>
<dbReference type="Gramene" id="SIN_1019127.t">
    <property type="protein sequence ID" value="SIN_1019127.t"/>
    <property type="gene ID" value="SIN_1019127"/>
</dbReference>
<accession>A0A6I9TWY7</accession>
<dbReference type="PROSITE" id="PS50011">
    <property type="entry name" value="PROTEIN_KINASE_DOM"/>
    <property type="match status" value="1"/>
</dbReference>
<organism evidence="26 27">
    <name type="scientific">Sesamum indicum</name>
    <name type="common">Oriental sesame</name>
    <name type="synonym">Sesamum orientale</name>
    <dbReference type="NCBI Taxonomy" id="4182"/>
    <lineage>
        <taxon>Eukaryota</taxon>
        <taxon>Viridiplantae</taxon>
        <taxon>Streptophyta</taxon>
        <taxon>Embryophyta</taxon>
        <taxon>Tracheophyta</taxon>
        <taxon>Spermatophyta</taxon>
        <taxon>Magnoliopsida</taxon>
        <taxon>eudicotyledons</taxon>
        <taxon>Gunneridae</taxon>
        <taxon>Pentapetalae</taxon>
        <taxon>asterids</taxon>
        <taxon>lamiids</taxon>
        <taxon>Lamiales</taxon>
        <taxon>Pedaliaceae</taxon>
        <taxon>Sesamum</taxon>
    </lineage>
</organism>
<keyword evidence="5" id="KW-1003">Cell membrane</keyword>
<evidence type="ECO:0000256" key="21">
    <source>
        <dbReference type="ARBA" id="ARBA00048679"/>
    </source>
</evidence>
<keyword evidence="10 23" id="KW-0812">Transmembrane</keyword>
<dbReference type="InterPro" id="IPR001245">
    <property type="entry name" value="Ser-Thr/Tyr_kinase_cat_dom"/>
</dbReference>
<dbReference type="GO" id="GO:0006952">
    <property type="term" value="P:defense response"/>
    <property type="evidence" value="ECO:0007669"/>
    <property type="project" value="UniProtKB-ARBA"/>
</dbReference>
<comment type="subcellular location">
    <subcellularLocation>
        <location evidence="1">Cell membrane</location>
        <topology evidence="1">Single-pass membrane protein</topology>
    </subcellularLocation>
    <subcellularLocation>
        <location evidence="2">Membrane</location>
        <topology evidence="2">Single-pass type I membrane protein</topology>
    </subcellularLocation>
</comment>
<evidence type="ECO:0000256" key="13">
    <source>
        <dbReference type="ARBA" id="ARBA00022741"/>
    </source>
</evidence>
<dbReference type="FunFam" id="1.10.510.10:FF:000358">
    <property type="entry name" value="Putative leucine-rich repeat receptor-like serine/threonine-protein kinase"/>
    <property type="match status" value="1"/>
</dbReference>
<dbReference type="PRINTS" id="PR00019">
    <property type="entry name" value="LEURICHRPT"/>
</dbReference>
<keyword evidence="9" id="KW-0808">Transferase</keyword>
<dbReference type="InterPro" id="IPR051809">
    <property type="entry name" value="Plant_receptor-like_S/T_kinase"/>
</dbReference>
<dbReference type="FunFam" id="3.80.10.10:FF:000095">
    <property type="entry name" value="LRR receptor-like serine/threonine-protein kinase GSO1"/>
    <property type="match status" value="1"/>
</dbReference>
<dbReference type="RefSeq" id="XP_011091726.1">
    <property type="nucleotide sequence ID" value="XM_011093424.2"/>
</dbReference>
<dbReference type="InterPro" id="IPR011009">
    <property type="entry name" value="Kinase-like_dom_sf"/>
</dbReference>
<sequence length="1001" mass="110117">MANPITILSLFIFSCFVLSTPATCSSNETDLISLLSFKNTVNDPQGALNSWNETAQFCNWTGVRCGRKHPDRVVAISLSSRGLVGPLSPHIGNMSFLRSIILRNNSFHGEIPQEIGRLRRLRLIEFSNNSFVGTIPRNLSQCPNLVYLNLIDNLLSGPIPLEIGSLYKLQALGFGDNDLSGPIPPSLGNLTSLFLLSLRFCRLTGEIPESLTQLHSLTSLILGENNLTGTIPSGLFNISTLEIFEVYYNRLQGSIPDTVGHNFPNLKFFQVGYNKLSGAIPTFLSNASSLEQLQLTDNLFTGPIPALGRLSRLRGLYIAYNPIKDDINFVSSLTNCTNLQKLNIYENPLLGGSFPLSIANLSSQLFDLVMSRTQVHGKIPSSIENLLGLTRLELFDNNLEGPIPSDMGKLSSLQELNLGGNRFSNMLPSSLGNMTLLNYLYLQENNFSGNLPQSLRNCTNLLDLDLSRNNFSGLIPPEIVGLSSISISLNLSFNAFTGSIPIEIGSLSSLESLDLSNNRFSAVIPSSISNCLGLQRLFLDGNLLQGEIPPGLSDLRGLVELDLSRNNLSGPIPSFLAERRLQRLNLSYNRFHGEVPRTGLFGNMTAISLDGNKELCGGIPELNLPPCPLMTSSKKNSSSLRKVLIPVAISGGVFVAFLVCLVLVLYRRRRHKKNVPSVESLVGTQFTRLSYGDLLKATDGFSEANLIGSGRFGSVYKGILEDGQTLIAVKVLNLVVKGAFKTFMAECNALRDIRHRNLLKLLSVCESIDFQGNDFRSLIYDFKANGSLDKWLYHHVEEEGLRRLSLIQRLDIAIDVAYALEYLHFGTDSAIVHGDLKPSNILLDHNMIAYVGDFGLAKIVSDMFPAQESSSSIGIRGTIGYIAPEYGTSNLVSTQGDVYSYGVLLLEIFTNRRPTDDSFKEYATLQGFVSAALSDGVLEIIDPLIRIEHDKNINKITDCVISILSIGMVCSKDLPRDRISMKDVVRELHKIKDRYLATDRS</sequence>
<evidence type="ECO:0000256" key="2">
    <source>
        <dbReference type="ARBA" id="ARBA00004479"/>
    </source>
</evidence>
<evidence type="ECO:0000256" key="8">
    <source>
        <dbReference type="ARBA" id="ARBA00022614"/>
    </source>
</evidence>
<dbReference type="Gene3D" id="3.80.10.10">
    <property type="entry name" value="Ribonuclease Inhibitor"/>
    <property type="match status" value="4"/>
</dbReference>
<name>A0A6I9TWY7_SESIN</name>
<feature type="transmembrane region" description="Helical" evidence="23">
    <location>
        <begin position="643"/>
        <end position="666"/>
    </location>
</feature>
<dbReference type="InterPro" id="IPR003591">
    <property type="entry name" value="Leu-rich_rpt_typical-subtyp"/>
</dbReference>
<evidence type="ECO:0000256" key="11">
    <source>
        <dbReference type="ARBA" id="ARBA00022729"/>
    </source>
</evidence>
<dbReference type="InterPro" id="IPR013210">
    <property type="entry name" value="LRR_N_plant-typ"/>
</dbReference>
<dbReference type="SMART" id="SM00369">
    <property type="entry name" value="LRR_TYP"/>
    <property type="match status" value="5"/>
</dbReference>
<keyword evidence="26" id="KW-1185">Reference proteome</keyword>
<feature type="domain" description="Protein kinase" evidence="25">
    <location>
        <begin position="701"/>
        <end position="996"/>
    </location>
</feature>
<dbReference type="Gene3D" id="1.10.510.10">
    <property type="entry name" value="Transferase(Phosphotransferase) domain 1"/>
    <property type="match status" value="1"/>
</dbReference>
<dbReference type="InterPro" id="IPR008271">
    <property type="entry name" value="Ser/Thr_kinase_AS"/>
</dbReference>
<keyword evidence="12" id="KW-0677">Repeat</keyword>
<dbReference type="EC" id="2.7.11.1" evidence="4"/>
<dbReference type="Proteomes" id="UP000504604">
    <property type="component" value="Linkage group LG10"/>
</dbReference>
<keyword evidence="16 23" id="KW-1133">Transmembrane helix</keyword>
<evidence type="ECO:0000259" key="25">
    <source>
        <dbReference type="PROSITE" id="PS50011"/>
    </source>
</evidence>
<comment type="catalytic activity">
    <reaction evidence="21">
        <text>L-seryl-[protein] + ATP = O-phospho-L-seryl-[protein] + ADP + H(+)</text>
        <dbReference type="Rhea" id="RHEA:17989"/>
        <dbReference type="Rhea" id="RHEA-COMP:9863"/>
        <dbReference type="Rhea" id="RHEA-COMP:11604"/>
        <dbReference type="ChEBI" id="CHEBI:15378"/>
        <dbReference type="ChEBI" id="CHEBI:29999"/>
        <dbReference type="ChEBI" id="CHEBI:30616"/>
        <dbReference type="ChEBI" id="CHEBI:83421"/>
        <dbReference type="ChEBI" id="CHEBI:456216"/>
        <dbReference type="EC" id="2.7.11.1"/>
    </reaction>
</comment>
<dbReference type="GO" id="GO:0051707">
    <property type="term" value="P:response to other organism"/>
    <property type="evidence" value="ECO:0007669"/>
    <property type="project" value="UniProtKB-ARBA"/>
</dbReference>
<keyword evidence="17 23" id="KW-0472">Membrane</keyword>
<dbReference type="Pfam" id="PF13855">
    <property type="entry name" value="LRR_8"/>
    <property type="match status" value="1"/>
</dbReference>
<dbReference type="InterPro" id="IPR032675">
    <property type="entry name" value="LRR_dom_sf"/>
</dbReference>
<evidence type="ECO:0000256" key="9">
    <source>
        <dbReference type="ARBA" id="ARBA00022679"/>
    </source>
</evidence>
<feature type="binding site" evidence="22">
    <location>
        <position position="737"/>
    </location>
    <ligand>
        <name>ATP</name>
        <dbReference type="ChEBI" id="CHEBI:30616"/>
    </ligand>
</feature>
<evidence type="ECO:0000256" key="10">
    <source>
        <dbReference type="ARBA" id="ARBA00022692"/>
    </source>
</evidence>
<keyword evidence="15 22" id="KW-0067">ATP-binding</keyword>
<evidence type="ECO:0000256" key="20">
    <source>
        <dbReference type="ARBA" id="ARBA00047899"/>
    </source>
</evidence>
<keyword evidence="6" id="KW-0723">Serine/threonine-protein kinase</keyword>
<dbReference type="PANTHER" id="PTHR27008">
    <property type="entry name" value="OS04G0122200 PROTEIN"/>
    <property type="match status" value="1"/>
</dbReference>
<keyword evidence="13 22" id="KW-0547">Nucleotide-binding</keyword>
<evidence type="ECO:0000313" key="26">
    <source>
        <dbReference type="Proteomes" id="UP000504604"/>
    </source>
</evidence>
<dbReference type="GO" id="GO:0005524">
    <property type="term" value="F:ATP binding"/>
    <property type="evidence" value="ECO:0007669"/>
    <property type="project" value="UniProtKB-UniRule"/>
</dbReference>
<dbReference type="PROSITE" id="PS00107">
    <property type="entry name" value="PROTEIN_KINASE_ATP"/>
    <property type="match status" value="1"/>
</dbReference>
<comment type="similarity">
    <text evidence="3">Belongs to the protein kinase superfamily. Ser/Thr protein kinase family.</text>
</comment>
<evidence type="ECO:0000256" key="16">
    <source>
        <dbReference type="ARBA" id="ARBA00022989"/>
    </source>
</evidence>
<dbReference type="FunFam" id="3.30.200.20:FF:000432">
    <property type="entry name" value="LRR receptor-like serine/threonine-protein kinase EFR"/>
    <property type="match status" value="1"/>
</dbReference>
<dbReference type="GeneID" id="105172086"/>
<evidence type="ECO:0000256" key="23">
    <source>
        <dbReference type="SAM" id="Phobius"/>
    </source>
</evidence>
<evidence type="ECO:0000256" key="1">
    <source>
        <dbReference type="ARBA" id="ARBA00004162"/>
    </source>
</evidence>
<keyword evidence="8" id="KW-0433">Leucine-rich repeat</keyword>
<keyword evidence="14" id="KW-0418">Kinase</keyword>
<dbReference type="Pfam" id="PF00560">
    <property type="entry name" value="LRR_1"/>
    <property type="match status" value="5"/>
</dbReference>
<keyword evidence="18" id="KW-0675">Receptor</keyword>
<evidence type="ECO:0000256" key="19">
    <source>
        <dbReference type="ARBA" id="ARBA00023180"/>
    </source>
</evidence>
<keyword evidence="7" id="KW-0597">Phosphoprotein</keyword>
<dbReference type="AlphaFoldDB" id="A0A6I9TWY7"/>
<feature type="signal peptide" evidence="24">
    <location>
        <begin position="1"/>
        <end position="19"/>
    </location>
</feature>
<reference evidence="27" key="1">
    <citation type="submission" date="2025-08" db="UniProtKB">
        <authorList>
            <consortium name="RefSeq"/>
        </authorList>
    </citation>
    <scope>IDENTIFICATION</scope>
</reference>
<dbReference type="InterPro" id="IPR001611">
    <property type="entry name" value="Leu-rich_rpt"/>
</dbReference>
<evidence type="ECO:0000256" key="22">
    <source>
        <dbReference type="PROSITE-ProRule" id="PRU10141"/>
    </source>
</evidence>
<evidence type="ECO:0000256" key="15">
    <source>
        <dbReference type="ARBA" id="ARBA00022840"/>
    </source>
</evidence>
<dbReference type="InParanoid" id="A0A6I9TWY7"/>
<evidence type="ECO:0000313" key="27">
    <source>
        <dbReference type="RefSeq" id="XP_011091726.1"/>
    </source>
</evidence>
<dbReference type="InterPro" id="IPR017441">
    <property type="entry name" value="Protein_kinase_ATP_BS"/>
</dbReference>
<dbReference type="KEGG" id="sind:105172086"/>
<dbReference type="FunFam" id="3.80.10.10:FF:000288">
    <property type="entry name" value="LRR receptor-like serine/threonine-protein kinase EFR"/>
    <property type="match status" value="1"/>
</dbReference>
<proteinExistence type="inferred from homology"/>
<evidence type="ECO:0000256" key="24">
    <source>
        <dbReference type="SAM" id="SignalP"/>
    </source>
</evidence>
<dbReference type="SUPFAM" id="SSF52058">
    <property type="entry name" value="L domain-like"/>
    <property type="match status" value="2"/>
</dbReference>
<evidence type="ECO:0000256" key="4">
    <source>
        <dbReference type="ARBA" id="ARBA00012513"/>
    </source>
</evidence>
<dbReference type="Pfam" id="PF08263">
    <property type="entry name" value="LRRNT_2"/>
    <property type="match status" value="1"/>
</dbReference>
<dbReference type="PROSITE" id="PS00108">
    <property type="entry name" value="PROTEIN_KINASE_ST"/>
    <property type="match status" value="1"/>
</dbReference>
<evidence type="ECO:0000256" key="6">
    <source>
        <dbReference type="ARBA" id="ARBA00022527"/>
    </source>
</evidence>
<keyword evidence="19" id="KW-0325">Glycoprotein</keyword>
<feature type="chain" id="PRO_5026864559" description="non-specific serine/threonine protein kinase" evidence="24">
    <location>
        <begin position="20"/>
        <end position="1001"/>
    </location>
</feature>
<comment type="catalytic activity">
    <reaction evidence="20">
        <text>L-threonyl-[protein] + ATP = O-phospho-L-threonyl-[protein] + ADP + H(+)</text>
        <dbReference type="Rhea" id="RHEA:46608"/>
        <dbReference type="Rhea" id="RHEA-COMP:11060"/>
        <dbReference type="Rhea" id="RHEA-COMP:11605"/>
        <dbReference type="ChEBI" id="CHEBI:15378"/>
        <dbReference type="ChEBI" id="CHEBI:30013"/>
        <dbReference type="ChEBI" id="CHEBI:30616"/>
        <dbReference type="ChEBI" id="CHEBI:61977"/>
        <dbReference type="ChEBI" id="CHEBI:456216"/>
        <dbReference type="EC" id="2.7.11.1"/>
    </reaction>
</comment>
<dbReference type="PANTHER" id="PTHR27008:SF596">
    <property type="entry name" value="OS02G0215500 PROTEIN"/>
    <property type="match status" value="1"/>
</dbReference>
<keyword evidence="11 24" id="KW-0732">Signal</keyword>
<evidence type="ECO:0000256" key="17">
    <source>
        <dbReference type="ARBA" id="ARBA00023136"/>
    </source>
</evidence>
<dbReference type="OrthoDB" id="4062651at2759"/>
<dbReference type="SMART" id="SM00220">
    <property type="entry name" value="S_TKc"/>
    <property type="match status" value="1"/>
</dbReference>
<dbReference type="GO" id="GO:0004674">
    <property type="term" value="F:protein serine/threonine kinase activity"/>
    <property type="evidence" value="ECO:0007669"/>
    <property type="project" value="UniProtKB-KW"/>
</dbReference>
<protein>
    <recommendedName>
        <fullName evidence="4">non-specific serine/threonine protein kinase</fullName>
        <ecNumber evidence="4">2.7.11.1</ecNumber>
    </recommendedName>
</protein>
<evidence type="ECO:0000256" key="18">
    <source>
        <dbReference type="ARBA" id="ARBA00023170"/>
    </source>
</evidence>
<evidence type="ECO:0000256" key="7">
    <source>
        <dbReference type="ARBA" id="ARBA00022553"/>
    </source>
</evidence>
<dbReference type="InterPro" id="IPR000719">
    <property type="entry name" value="Prot_kinase_dom"/>
</dbReference>
<evidence type="ECO:0000256" key="3">
    <source>
        <dbReference type="ARBA" id="ARBA00008684"/>
    </source>
</evidence>
<gene>
    <name evidence="27" type="primary">LOC105172086</name>
</gene>
<dbReference type="Pfam" id="PF07714">
    <property type="entry name" value="PK_Tyr_Ser-Thr"/>
    <property type="match status" value="1"/>
</dbReference>
<evidence type="ECO:0000256" key="12">
    <source>
        <dbReference type="ARBA" id="ARBA00022737"/>
    </source>
</evidence>
<dbReference type="Gene3D" id="3.30.200.20">
    <property type="entry name" value="Phosphorylase Kinase, domain 1"/>
    <property type="match status" value="1"/>
</dbReference>
<evidence type="ECO:0000256" key="14">
    <source>
        <dbReference type="ARBA" id="ARBA00022777"/>
    </source>
</evidence>
<dbReference type="GO" id="GO:0005886">
    <property type="term" value="C:plasma membrane"/>
    <property type="evidence" value="ECO:0007669"/>
    <property type="project" value="UniProtKB-SubCell"/>
</dbReference>